<dbReference type="PANTHER" id="PTHR30625">
    <property type="entry name" value="PROTEIN TOLQ"/>
    <property type="match status" value="1"/>
</dbReference>
<sequence>MQAVKDFFIGEWYFALPLVTMSLVGAALVIWRILLNMSANTSMDDFLPVFQEVLRKHGIRGAVELCKQEKGLIPSRVFVAGLEAADQGAAAMRRSIANEVELEVLPRLHFLLPTILAIAKIATMVGLFFTVISMINTFDAIGRESAAGKVKEIGGHSSKIGLALFATAIGLFTAIPLVFSHVLFKAWITKFEVKIKVATQKLITLVTNYKKDPKLLDGPIPGVTDRARVTTPTPVGAGKPPVAVAAAAPVAAPATAIPVKPVPQEPRER</sequence>
<keyword evidence="2 8" id="KW-0813">Transport</keyword>
<evidence type="ECO:0000259" key="10">
    <source>
        <dbReference type="Pfam" id="PF01618"/>
    </source>
</evidence>
<keyword evidence="3" id="KW-1003">Cell membrane</keyword>
<organism evidence="11 12">
    <name type="scientific">Thermogemmata fonticola</name>
    <dbReference type="NCBI Taxonomy" id="2755323"/>
    <lineage>
        <taxon>Bacteria</taxon>
        <taxon>Pseudomonadati</taxon>
        <taxon>Planctomycetota</taxon>
        <taxon>Planctomycetia</taxon>
        <taxon>Gemmatales</taxon>
        <taxon>Gemmataceae</taxon>
        <taxon>Thermogemmata</taxon>
    </lineage>
</organism>
<evidence type="ECO:0000313" key="12">
    <source>
        <dbReference type="Proteomes" id="UP000542342"/>
    </source>
</evidence>
<dbReference type="Pfam" id="PF01618">
    <property type="entry name" value="MotA_ExbB"/>
    <property type="match status" value="1"/>
</dbReference>
<dbReference type="EMBL" id="JACEFB010000001">
    <property type="protein sequence ID" value="MBA2224631.1"/>
    <property type="molecule type" value="Genomic_DNA"/>
</dbReference>
<evidence type="ECO:0000256" key="2">
    <source>
        <dbReference type="ARBA" id="ARBA00022448"/>
    </source>
</evidence>
<keyword evidence="4 9" id="KW-0812">Transmembrane</keyword>
<feature type="transmembrane region" description="Helical" evidence="9">
    <location>
        <begin position="160"/>
        <end position="184"/>
    </location>
</feature>
<evidence type="ECO:0000256" key="3">
    <source>
        <dbReference type="ARBA" id="ARBA00022475"/>
    </source>
</evidence>
<keyword evidence="5 8" id="KW-0653">Protein transport</keyword>
<comment type="similarity">
    <text evidence="8">Belongs to the exbB/tolQ family.</text>
</comment>
<evidence type="ECO:0000256" key="7">
    <source>
        <dbReference type="ARBA" id="ARBA00023136"/>
    </source>
</evidence>
<dbReference type="PANTHER" id="PTHR30625:SF15">
    <property type="entry name" value="BIOPOLYMER TRANSPORT PROTEIN EXBB"/>
    <property type="match status" value="1"/>
</dbReference>
<dbReference type="InterPro" id="IPR050790">
    <property type="entry name" value="ExbB/TolQ_transport"/>
</dbReference>
<name>A0A7V9AA14_9BACT</name>
<evidence type="ECO:0000256" key="5">
    <source>
        <dbReference type="ARBA" id="ARBA00022927"/>
    </source>
</evidence>
<protein>
    <submittedName>
        <fullName evidence="11">MotA/TolQ/ExbB proton channel family protein</fullName>
    </submittedName>
</protein>
<dbReference type="Proteomes" id="UP000542342">
    <property type="component" value="Unassembled WGS sequence"/>
</dbReference>
<evidence type="ECO:0000256" key="6">
    <source>
        <dbReference type="ARBA" id="ARBA00022989"/>
    </source>
</evidence>
<keyword evidence="6 9" id="KW-1133">Transmembrane helix</keyword>
<reference evidence="11 12" key="1">
    <citation type="submission" date="2020-07" db="EMBL/GenBank/DDBJ databases">
        <title>Thermogemmata thermophila gen. nov., sp. nov., a novel moderate thermophilic planctomycete from a Kamchatka hot spring.</title>
        <authorList>
            <person name="Elcheninov A.G."/>
            <person name="Podosokorskaya O.A."/>
            <person name="Kovaleva O.L."/>
            <person name="Novikov A."/>
            <person name="Bonch-Osmolovskaya E.A."/>
            <person name="Toshchakov S.V."/>
            <person name="Kublanov I.V."/>
        </authorList>
    </citation>
    <scope>NUCLEOTIDE SEQUENCE [LARGE SCALE GENOMIC DNA]</scope>
    <source>
        <strain evidence="11 12">2918</strain>
    </source>
</reference>
<keyword evidence="12" id="KW-1185">Reference proteome</keyword>
<proteinExistence type="inferred from homology"/>
<evidence type="ECO:0000313" key="11">
    <source>
        <dbReference type="EMBL" id="MBA2224631.1"/>
    </source>
</evidence>
<dbReference type="GO" id="GO:0005886">
    <property type="term" value="C:plasma membrane"/>
    <property type="evidence" value="ECO:0007669"/>
    <property type="project" value="UniProtKB-SubCell"/>
</dbReference>
<accession>A0A7V9AA14</accession>
<gene>
    <name evidence="11" type="ORF">H0921_00470</name>
</gene>
<evidence type="ECO:0000256" key="9">
    <source>
        <dbReference type="SAM" id="Phobius"/>
    </source>
</evidence>
<dbReference type="RefSeq" id="WP_194536070.1">
    <property type="nucleotide sequence ID" value="NZ_JACEFB010000001.1"/>
</dbReference>
<evidence type="ECO:0000256" key="4">
    <source>
        <dbReference type="ARBA" id="ARBA00022692"/>
    </source>
</evidence>
<comment type="subcellular location">
    <subcellularLocation>
        <location evidence="1">Cell membrane</location>
        <topology evidence="1">Multi-pass membrane protein</topology>
    </subcellularLocation>
    <subcellularLocation>
        <location evidence="8">Membrane</location>
        <topology evidence="8">Multi-pass membrane protein</topology>
    </subcellularLocation>
</comment>
<dbReference type="GO" id="GO:0017038">
    <property type="term" value="P:protein import"/>
    <property type="evidence" value="ECO:0007669"/>
    <property type="project" value="TreeGrafter"/>
</dbReference>
<keyword evidence="7 9" id="KW-0472">Membrane</keyword>
<feature type="transmembrane region" description="Helical" evidence="9">
    <location>
        <begin position="110"/>
        <end position="135"/>
    </location>
</feature>
<evidence type="ECO:0000256" key="1">
    <source>
        <dbReference type="ARBA" id="ARBA00004651"/>
    </source>
</evidence>
<feature type="transmembrane region" description="Helical" evidence="9">
    <location>
        <begin position="12"/>
        <end position="34"/>
    </location>
</feature>
<comment type="caution">
    <text evidence="11">The sequence shown here is derived from an EMBL/GenBank/DDBJ whole genome shotgun (WGS) entry which is preliminary data.</text>
</comment>
<dbReference type="AlphaFoldDB" id="A0A7V9AA14"/>
<feature type="domain" description="MotA/TolQ/ExbB proton channel" evidence="10">
    <location>
        <begin position="74"/>
        <end position="193"/>
    </location>
</feature>
<evidence type="ECO:0000256" key="8">
    <source>
        <dbReference type="RuleBase" id="RU004057"/>
    </source>
</evidence>
<dbReference type="InterPro" id="IPR002898">
    <property type="entry name" value="MotA_ExbB_proton_chnl"/>
</dbReference>